<sequence length="156" mass="16975">MYIDYVKVVISSCTKLNDEFFRSAHPPVNWSLLVQTWIILPPFATNLTGSCNHLLLCGNCATSVLLAASRSVCFVSGTDRINCILLASPKIWASFSSTVFQDSGLLEMTSSVQPQSLVSRASTPSLSSEKVCPGVLNVSSSWQRNSTERLLAATKR</sequence>
<dbReference type="Proteomes" id="UP000054549">
    <property type="component" value="Unassembled WGS sequence"/>
</dbReference>
<dbReference type="EMBL" id="KN818333">
    <property type="protein sequence ID" value="KIL58624.1"/>
    <property type="molecule type" value="Genomic_DNA"/>
</dbReference>
<accession>A0A0C2SWY1</accession>
<evidence type="ECO:0000313" key="1">
    <source>
        <dbReference type="EMBL" id="KIL58624.1"/>
    </source>
</evidence>
<evidence type="ECO:0000313" key="2">
    <source>
        <dbReference type="Proteomes" id="UP000054549"/>
    </source>
</evidence>
<organism evidence="1 2">
    <name type="scientific">Amanita muscaria (strain Koide BX008)</name>
    <dbReference type="NCBI Taxonomy" id="946122"/>
    <lineage>
        <taxon>Eukaryota</taxon>
        <taxon>Fungi</taxon>
        <taxon>Dikarya</taxon>
        <taxon>Basidiomycota</taxon>
        <taxon>Agaricomycotina</taxon>
        <taxon>Agaricomycetes</taxon>
        <taxon>Agaricomycetidae</taxon>
        <taxon>Agaricales</taxon>
        <taxon>Pluteineae</taxon>
        <taxon>Amanitaceae</taxon>
        <taxon>Amanita</taxon>
    </lineage>
</organism>
<dbReference type="InParanoid" id="A0A0C2SWY1"/>
<reference evidence="1 2" key="1">
    <citation type="submission" date="2014-04" db="EMBL/GenBank/DDBJ databases">
        <title>Evolutionary Origins and Diversification of the Mycorrhizal Mutualists.</title>
        <authorList>
            <consortium name="DOE Joint Genome Institute"/>
            <consortium name="Mycorrhizal Genomics Consortium"/>
            <person name="Kohler A."/>
            <person name="Kuo A."/>
            <person name="Nagy L.G."/>
            <person name="Floudas D."/>
            <person name="Copeland A."/>
            <person name="Barry K.W."/>
            <person name="Cichocki N."/>
            <person name="Veneault-Fourrey C."/>
            <person name="LaButti K."/>
            <person name="Lindquist E.A."/>
            <person name="Lipzen A."/>
            <person name="Lundell T."/>
            <person name="Morin E."/>
            <person name="Murat C."/>
            <person name="Riley R."/>
            <person name="Ohm R."/>
            <person name="Sun H."/>
            <person name="Tunlid A."/>
            <person name="Henrissat B."/>
            <person name="Grigoriev I.V."/>
            <person name="Hibbett D.S."/>
            <person name="Martin F."/>
        </authorList>
    </citation>
    <scope>NUCLEOTIDE SEQUENCE [LARGE SCALE GENOMIC DNA]</scope>
    <source>
        <strain evidence="1 2">Koide BX008</strain>
    </source>
</reference>
<dbReference type="AlphaFoldDB" id="A0A0C2SWY1"/>
<proteinExistence type="predicted"/>
<protein>
    <submittedName>
        <fullName evidence="1">Uncharacterized protein</fullName>
    </submittedName>
</protein>
<keyword evidence="2" id="KW-1185">Reference proteome</keyword>
<gene>
    <name evidence="1" type="ORF">M378DRAFT_310728</name>
</gene>
<dbReference type="HOGENOM" id="CLU_1686088_0_0_1"/>
<name>A0A0C2SWY1_AMAMK</name>